<dbReference type="SUPFAM" id="SSF81901">
    <property type="entry name" value="HCP-like"/>
    <property type="match status" value="2"/>
</dbReference>
<evidence type="ECO:0000313" key="1">
    <source>
        <dbReference type="EMBL" id="KAA9151173.1"/>
    </source>
</evidence>
<accession>A0A5N0UNW8</accession>
<dbReference type="EMBL" id="VMNW02000105">
    <property type="protein sequence ID" value="KAA9151173.1"/>
    <property type="molecule type" value="Genomic_DNA"/>
</dbReference>
<dbReference type="Gene3D" id="1.25.40.10">
    <property type="entry name" value="Tetratricopeptide repeat domain"/>
    <property type="match status" value="1"/>
</dbReference>
<proteinExistence type="predicted"/>
<reference evidence="1" key="1">
    <citation type="submission" date="2019-09" db="EMBL/GenBank/DDBJ databases">
        <authorList>
            <person name="Teo W.F.A."/>
            <person name="Duangmal K."/>
        </authorList>
    </citation>
    <scope>NUCLEOTIDE SEQUENCE [LARGE SCALE GENOMIC DNA]</scope>
    <source>
        <strain evidence="1">K81G1</strain>
    </source>
</reference>
<dbReference type="Proteomes" id="UP000319769">
    <property type="component" value="Unassembled WGS sequence"/>
</dbReference>
<dbReference type="PANTHER" id="PTHR11102">
    <property type="entry name" value="SEL-1-LIKE PROTEIN"/>
    <property type="match status" value="1"/>
</dbReference>
<keyword evidence="2" id="KW-1185">Reference proteome</keyword>
<dbReference type="InterPro" id="IPR006597">
    <property type="entry name" value="Sel1-like"/>
</dbReference>
<comment type="caution">
    <text evidence="1">The sequence shown here is derived from an EMBL/GenBank/DDBJ whole genome shotgun (WGS) entry which is preliminary data.</text>
</comment>
<dbReference type="SMART" id="SM00028">
    <property type="entry name" value="TPR"/>
    <property type="match status" value="4"/>
</dbReference>
<organism evidence="1 2">
    <name type="scientific">Amycolatopsis acidicola</name>
    <dbReference type="NCBI Taxonomy" id="2596893"/>
    <lineage>
        <taxon>Bacteria</taxon>
        <taxon>Bacillati</taxon>
        <taxon>Actinomycetota</taxon>
        <taxon>Actinomycetes</taxon>
        <taxon>Pseudonocardiales</taxon>
        <taxon>Pseudonocardiaceae</taxon>
        <taxon>Amycolatopsis</taxon>
    </lineage>
</organism>
<dbReference type="RefSeq" id="WP_144756130.1">
    <property type="nucleotide sequence ID" value="NZ_VMNW02000105.1"/>
</dbReference>
<dbReference type="OrthoDB" id="4532668at2"/>
<dbReference type="AlphaFoldDB" id="A0A5N0UNW8"/>
<dbReference type="PANTHER" id="PTHR11102:SF160">
    <property type="entry name" value="ERAD-ASSOCIATED E3 UBIQUITIN-PROTEIN LIGASE COMPONENT HRD3"/>
    <property type="match status" value="1"/>
</dbReference>
<evidence type="ECO:0000313" key="2">
    <source>
        <dbReference type="Proteomes" id="UP000319769"/>
    </source>
</evidence>
<dbReference type="InterPro" id="IPR050767">
    <property type="entry name" value="Sel1_AlgK"/>
</dbReference>
<gene>
    <name evidence="1" type="ORF">FPZ12_039575</name>
</gene>
<dbReference type="Pfam" id="PF13374">
    <property type="entry name" value="TPR_10"/>
    <property type="match status" value="1"/>
</dbReference>
<dbReference type="Pfam" id="PF13432">
    <property type="entry name" value="TPR_16"/>
    <property type="match status" value="1"/>
</dbReference>
<dbReference type="InterPro" id="IPR011990">
    <property type="entry name" value="TPR-like_helical_dom_sf"/>
</dbReference>
<protein>
    <submittedName>
        <fullName evidence="1">Tetratricopeptide repeat protein</fullName>
    </submittedName>
</protein>
<sequence length="685" mass="73678">MPLFERRRRRVAAAADNSVIRTLRDGGAIQLVPLDGLDPLRLGVHPAWQLPDGEPLPPYVPRTADAQLDRALAKGGLVVLQGDSASGKTRSAYEAVRRNASRLGWRTLLIPRDTAALRTLASTSTGLTETVLWLDDLDRYLSTDSLDDGLLGALCPPGRPDVVLLATLRTGARRAIDTDKTGRMLSAPVLLGRRLDQAETAVAQRFRGDPRIAEALDGDAGLAEQLAAAPAAVQRWRTAGHEPGAALVSGAVDLRRAGYLDPVPLDWLAELHTVYLSEPYRSQFGETDLGAALAWATEPVRGAARALRPVDAGYYVAFDYLVDAAEAAGDAIPEQVWQRLLGTQGLSVDQMFRIAGAAARHGHVAEASRLWTVLAAGNDPFAMYNLGWAAQVSDDDAAAEGWYLRAAEAGNSWAMSALGAMAEARQDVEGAERWYRRAALAGDTKGLTNLGGLFAQTGRIEHARAAYRQASAAGDLAGVRKEAVLEILHGDRKRGGELLRRVALAGDPAAVRLLGLLSQTENVGVPREDVQELRRVAAEEGDTDAALELARSLWSQGDLDAAETWFRRAATAEDGKVAEFGLAVLLEQRGRTEDAEAWYRRAADHGLPEAMLNLGAILQEHGEYTEAERWYHQALGAGHLPAEVNLGALHWHRGNLAEGTMWYERAASRGDELAKQALANAKAGG</sequence>
<dbReference type="InterPro" id="IPR019734">
    <property type="entry name" value="TPR_rpt"/>
</dbReference>
<name>A0A5N0UNW8_9PSEU</name>
<dbReference type="SMART" id="SM00671">
    <property type="entry name" value="SEL1"/>
    <property type="match status" value="6"/>
</dbReference>